<dbReference type="InterPro" id="IPR012910">
    <property type="entry name" value="Plug_dom"/>
</dbReference>
<evidence type="ECO:0000259" key="7">
    <source>
        <dbReference type="Pfam" id="PF07715"/>
    </source>
</evidence>
<reference evidence="8 9" key="1">
    <citation type="submission" date="2020-08" db="EMBL/GenBank/DDBJ databases">
        <title>Draft genome sequence of Parasphingopyxis sp. GrpM-11.</title>
        <authorList>
            <person name="Oh J."/>
            <person name="Roh D.-H."/>
        </authorList>
    </citation>
    <scope>NUCLEOTIDE SEQUENCE [LARGE SCALE GENOMIC DNA]</scope>
    <source>
        <strain evidence="8 9">GrpM-11</strain>
    </source>
</reference>
<comment type="caution">
    <text evidence="8">The sequence shown here is derived from an EMBL/GenBank/DDBJ whole genome shotgun (WGS) entry which is preliminary data.</text>
</comment>
<dbReference type="AlphaFoldDB" id="A0A842HXI2"/>
<comment type="similarity">
    <text evidence="4">Belongs to the TonB-dependent receptor family.</text>
</comment>
<feature type="chain" id="PRO_5033050685" evidence="5">
    <location>
        <begin position="37"/>
        <end position="1004"/>
    </location>
</feature>
<dbReference type="InterPro" id="IPR036942">
    <property type="entry name" value="Beta-barrel_TonB_sf"/>
</dbReference>
<dbReference type="EMBL" id="JACJVJ010000001">
    <property type="protein sequence ID" value="MBC2776650.1"/>
    <property type="molecule type" value="Genomic_DNA"/>
</dbReference>
<dbReference type="Gene3D" id="2.170.130.10">
    <property type="entry name" value="TonB-dependent receptor, plug domain"/>
    <property type="match status" value="1"/>
</dbReference>
<organism evidence="8 9">
    <name type="scientific">Parasphingopyxis marina</name>
    <dbReference type="NCBI Taxonomy" id="2761622"/>
    <lineage>
        <taxon>Bacteria</taxon>
        <taxon>Pseudomonadati</taxon>
        <taxon>Pseudomonadota</taxon>
        <taxon>Alphaproteobacteria</taxon>
        <taxon>Sphingomonadales</taxon>
        <taxon>Sphingomonadaceae</taxon>
        <taxon>Parasphingopyxis</taxon>
    </lineage>
</organism>
<dbReference type="PANTHER" id="PTHR47234:SF3">
    <property type="entry name" value="SECRETIN_TONB SHORT N-TERMINAL DOMAIN-CONTAINING PROTEIN"/>
    <property type="match status" value="1"/>
</dbReference>
<proteinExistence type="inferred from homology"/>
<evidence type="ECO:0000259" key="6">
    <source>
        <dbReference type="Pfam" id="PF00593"/>
    </source>
</evidence>
<comment type="subcellular location">
    <subcellularLocation>
        <location evidence="1 4">Cell outer membrane</location>
    </subcellularLocation>
</comment>
<evidence type="ECO:0000256" key="4">
    <source>
        <dbReference type="RuleBase" id="RU003357"/>
    </source>
</evidence>
<evidence type="ECO:0000313" key="9">
    <source>
        <dbReference type="Proteomes" id="UP000564378"/>
    </source>
</evidence>
<dbReference type="PANTHER" id="PTHR47234">
    <property type="match status" value="1"/>
</dbReference>
<gene>
    <name evidence="8" type="ORF">H6P80_03350</name>
</gene>
<dbReference type="InterPro" id="IPR037066">
    <property type="entry name" value="Plug_dom_sf"/>
</dbReference>
<evidence type="ECO:0000256" key="3">
    <source>
        <dbReference type="ARBA" id="ARBA00023237"/>
    </source>
</evidence>
<dbReference type="Gene3D" id="2.40.170.20">
    <property type="entry name" value="TonB-dependent receptor, beta-barrel domain"/>
    <property type="match status" value="1"/>
</dbReference>
<accession>A0A842HXI2</accession>
<protein>
    <submittedName>
        <fullName evidence="8">TonB-dependent receptor</fullName>
    </submittedName>
</protein>
<feature type="domain" description="TonB-dependent receptor-like beta-barrel" evidence="6">
    <location>
        <begin position="449"/>
        <end position="962"/>
    </location>
</feature>
<sequence>MNRTETGRRIDTRAYRILATSAAMAIAATLASPAWGQQTSGQTSSDSGAPQTQSNQAIIVTGTRIQRNGFEEQVPNTVISAQQIENLGRVNVGEVLNSIPQNAAFQSDTNAGPGVGSRASSNIGANYANLRGLNPYYGTRTLTLVDSRRFVPTSDSGAVDVNLIPSALISRVETVTGGASAAYGSDAIAGVVNIILDREFDGVRGQLDFGITDRGDGESYHGAIAAGTDFAGGRGHVVVSGEYQRNEGVDGCGLERAWCAESWDVFSNNRVVVNGVLSGYNIPGSPTYGQPNFILGRDSKLAYYHQNGVIRDRAPASDAARNMRFNDAGTMLIPFDPGLYSQVTALGPRSGGDGPSLYNRAALQTPIERFAVFGAARYDLSDSIRATLEASYGEREAVALSIAAGPASTFPFYPDNVFLTPEVQALVGANPFSLAEDMDDEITSLNTANASTFRILAGLNGDLGLGNWTWDVYYQYGRNTRHQSLTHNRVNSFFLFATDAVADPVTGDPVCRAVLLGNPDAEGCVPLNIFGTGNMSPEAIEYAYRTAMEDFRYEQHVVAATFQGELFDGIGAGPWAAAFGAEYRADTGDVTHGNLPYYDDFAGSFGLDYSGELSVIEGFGEINMPIFENSEFGELFELNAAVRYTSTESTDGATGDSRTVGTTSWKLGAIFDANDWLRFRATRSRDIRAAGFRELFQQQIPTDPATTRGRVMNPYDGGAFDSTPILSGGNFALTPETADTTTIGIVVSPASNLRFSVDWYEIEINDAVTTPAGQQIVDTCFNFNVFCDRITFNPAVPNNTDISFVDARQINVGSFTTRGFDIELDYTLEIGEARLNYRLLGTYLYDMIIQAAQGTAPVDFAGQSGPAAPLGDFNPSPKWILNGTVTYDHGPFTGTLQGRYIGPGALNKTFIGPEDPGYDPTLPNSINRNRVDSRFYLTLGLNYQLDFNSGVEVDLFGIVDNLLDTDPPIAPGSTGSVVQSSYPTNPAFFDTLGRRYRMGVRVRY</sequence>
<keyword evidence="4" id="KW-0798">TonB box</keyword>
<dbReference type="Pfam" id="PF07715">
    <property type="entry name" value="Plug"/>
    <property type="match status" value="1"/>
</dbReference>
<keyword evidence="5" id="KW-0732">Signal</keyword>
<evidence type="ECO:0000256" key="2">
    <source>
        <dbReference type="ARBA" id="ARBA00023136"/>
    </source>
</evidence>
<dbReference type="Proteomes" id="UP000564378">
    <property type="component" value="Unassembled WGS sequence"/>
</dbReference>
<feature type="domain" description="TonB-dependent receptor plug" evidence="7">
    <location>
        <begin position="75"/>
        <end position="191"/>
    </location>
</feature>
<evidence type="ECO:0000313" key="8">
    <source>
        <dbReference type="EMBL" id="MBC2776650.1"/>
    </source>
</evidence>
<name>A0A842HXI2_9SPHN</name>
<evidence type="ECO:0000256" key="5">
    <source>
        <dbReference type="SAM" id="SignalP"/>
    </source>
</evidence>
<dbReference type="GO" id="GO:0009279">
    <property type="term" value="C:cell outer membrane"/>
    <property type="evidence" value="ECO:0007669"/>
    <property type="project" value="UniProtKB-SubCell"/>
</dbReference>
<keyword evidence="9" id="KW-1185">Reference proteome</keyword>
<keyword evidence="2 4" id="KW-0472">Membrane</keyword>
<keyword evidence="3" id="KW-0998">Cell outer membrane</keyword>
<evidence type="ECO:0000256" key="1">
    <source>
        <dbReference type="ARBA" id="ARBA00004442"/>
    </source>
</evidence>
<feature type="signal peptide" evidence="5">
    <location>
        <begin position="1"/>
        <end position="36"/>
    </location>
</feature>
<dbReference type="RefSeq" id="WP_185799917.1">
    <property type="nucleotide sequence ID" value="NZ_JACJVJ010000001.1"/>
</dbReference>
<dbReference type="SUPFAM" id="SSF56935">
    <property type="entry name" value="Porins"/>
    <property type="match status" value="1"/>
</dbReference>
<dbReference type="Pfam" id="PF00593">
    <property type="entry name" value="TonB_dep_Rec_b-barrel"/>
    <property type="match status" value="1"/>
</dbReference>
<dbReference type="InterPro" id="IPR000531">
    <property type="entry name" value="Beta-barrel_TonB"/>
</dbReference>
<keyword evidence="8" id="KW-0675">Receptor</keyword>